<protein>
    <submittedName>
        <fullName evidence="1">Uncharacterized protein</fullName>
    </submittedName>
</protein>
<proteinExistence type="predicted"/>
<dbReference type="Proteomes" id="UP000235786">
    <property type="component" value="Unassembled WGS sequence"/>
</dbReference>
<organism evidence="1 2">
    <name type="scientific">Hyaloscypha variabilis (strain UAMH 11265 / GT02V1 / F)</name>
    <name type="common">Meliniomyces variabilis</name>
    <dbReference type="NCBI Taxonomy" id="1149755"/>
    <lineage>
        <taxon>Eukaryota</taxon>
        <taxon>Fungi</taxon>
        <taxon>Dikarya</taxon>
        <taxon>Ascomycota</taxon>
        <taxon>Pezizomycotina</taxon>
        <taxon>Leotiomycetes</taxon>
        <taxon>Helotiales</taxon>
        <taxon>Hyaloscyphaceae</taxon>
        <taxon>Hyaloscypha</taxon>
        <taxon>Hyaloscypha variabilis</taxon>
    </lineage>
</organism>
<dbReference type="AlphaFoldDB" id="A0A2J6RZ61"/>
<name>A0A2J6RZ61_HYAVF</name>
<evidence type="ECO:0000313" key="2">
    <source>
        <dbReference type="Proteomes" id="UP000235786"/>
    </source>
</evidence>
<dbReference type="EMBL" id="KZ613942">
    <property type="protein sequence ID" value="PMD43804.1"/>
    <property type="molecule type" value="Genomic_DNA"/>
</dbReference>
<reference evidence="1 2" key="1">
    <citation type="submission" date="2016-04" db="EMBL/GenBank/DDBJ databases">
        <title>A degradative enzymes factory behind the ericoid mycorrhizal symbiosis.</title>
        <authorList>
            <consortium name="DOE Joint Genome Institute"/>
            <person name="Martino E."/>
            <person name="Morin E."/>
            <person name="Grelet G."/>
            <person name="Kuo A."/>
            <person name="Kohler A."/>
            <person name="Daghino S."/>
            <person name="Barry K."/>
            <person name="Choi C."/>
            <person name="Cichocki N."/>
            <person name="Clum A."/>
            <person name="Copeland A."/>
            <person name="Hainaut M."/>
            <person name="Haridas S."/>
            <person name="Labutti K."/>
            <person name="Lindquist E."/>
            <person name="Lipzen A."/>
            <person name="Khouja H.-R."/>
            <person name="Murat C."/>
            <person name="Ohm R."/>
            <person name="Olson A."/>
            <person name="Spatafora J."/>
            <person name="Veneault-Fourrey C."/>
            <person name="Henrissat B."/>
            <person name="Grigoriev I."/>
            <person name="Martin F."/>
            <person name="Perotto S."/>
        </authorList>
    </citation>
    <scope>NUCLEOTIDE SEQUENCE [LARGE SCALE GENOMIC DNA]</scope>
    <source>
        <strain evidence="1 2">F</strain>
    </source>
</reference>
<keyword evidence="2" id="KW-1185">Reference proteome</keyword>
<evidence type="ECO:0000313" key="1">
    <source>
        <dbReference type="EMBL" id="PMD43804.1"/>
    </source>
</evidence>
<sequence>MEVNGDVVCATALSLLTAPSWSSCDWRVSCSSFFGGGCFSGANEMVRRGWCLGLILDFAAKRMVSRSSDDHTSTEHRQAPRQALPKLRRIVPLPTIRNSFLLRLDGFGIFALRLYPRTWALNLGAAA</sequence>
<accession>A0A2J6RZ61</accession>
<gene>
    <name evidence="1" type="ORF">L207DRAFT_303795</name>
</gene>